<dbReference type="PANTHER" id="PTHR24286:SF305">
    <property type="entry name" value="CYTOCHROME P450 708A2"/>
    <property type="match status" value="1"/>
</dbReference>
<dbReference type="InterPro" id="IPR036188">
    <property type="entry name" value="FAD/NAD-bd_sf"/>
</dbReference>
<protein>
    <recommendedName>
        <fullName evidence="12">Flavin-containing monooxygenase</fullName>
        <ecNumber evidence="12">1.-.-.-</ecNumber>
    </recommendedName>
</protein>
<dbReference type="EMBL" id="CAEKDK010000008">
    <property type="protein sequence ID" value="CAB4290989.1"/>
    <property type="molecule type" value="Genomic_DNA"/>
</dbReference>
<dbReference type="InterPro" id="IPR001128">
    <property type="entry name" value="Cyt_P450"/>
</dbReference>
<dbReference type="GO" id="GO:0050660">
    <property type="term" value="F:flavin adenine dinucleotide binding"/>
    <property type="evidence" value="ECO:0007669"/>
    <property type="project" value="InterPro"/>
</dbReference>
<keyword evidence="7 13" id="KW-1133">Transmembrane helix</keyword>
<keyword evidence="5 10" id="KW-0479">Metal-binding</keyword>
<evidence type="ECO:0000256" key="6">
    <source>
        <dbReference type="ARBA" id="ARBA00022827"/>
    </source>
</evidence>
<dbReference type="Pfam" id="PF00067">
    <property type="entry name" value="p450"/>
    <property type="match status" value="2"/>
</dbReference>
<dbReference type="GO" id="GO:0016020">
    <property type="term" value="C:membrane"/>
    <property type="evidence" value="ECO:0007669"/>
    <property type="project" value="UniProtKB-SubCell"/>
</dbReference>
<keyword evidence="10 11" id="KW-0349">Heme</keyword>
<dbReference type="AlphaFoldDB" id="A0A6J5VP18"/>
<organism evidence="14 15">
    <name type="scientific">Prunus armeniaca</name>
    <name type="common">Apricot</name>
    <name type="synonym">Armeniaca vulgaris</name>
    <dbReference type="NCBI Taxonomy" id="36596"/>
    <lineage>
        <taxon>Eukaryota</taxon>
        <taxon>Viridiplantae</taxon>
        <taxon>Streptophyta</taxon>
        <taxon>Embryophyta</taxon>
        <taxon>Tracheophyta</taxon>
        <taxon>Spermatophyta</taxon>
        <taxon>Magnoliopsida</taxon>
        <taxon>eudicotyledons</taxon>
        <taxon>Gunneridae</taxon>
        <taxon>Pentapetalae</taxon>
        <taxon>rosids</taxon>
        <taxon>fabids</taxon>
        <taxon>Rosales</taxon>
        <taxon>Rosaceae</taxon>
        <taxon>Amygdaloideae</taxon>
        <taxon>Amygdaleae</taxon>
        <taxon>Prunus</taxon>
    </lineage>
</organism>
<comment type="cofactor">
    <cofactor evidence="10">
        <name>heme</name>
        <dbReference type="ChEBI" id="CHEBI:30413"/>
    </cofactor>
</comment>
<keyword evidence="4 13" id="KW-0812">Transmembrane</keyword>
<evidence type="ECO:0000256" key="3">
    <source>
        <dbReference type="ARBA" id="ARBA00022630"/>
    </source>
</evidence>
<reference evidence="14 15" key="1">
    <citation type="submission" date="2020-05" db="EMBL/GenBank/DDBJ databases">
        <authorList>
            <person name="Campoy J."/>
            <person name="Schneeberger K."/>
            <person name="Spophaly S."/>
        </authorList>
    </citation>
    <scope>NUCLEOTIDE SEQUENCE [LARGE SCALE GENOMIC DNA]</scope>
    <source>
        <strain evidence="14">PruArmRojPasFocal</strain>
    </source>
</reference>
<dbReference type="InterPro" id="IPR002401">
    <property type="entry name" value="Cyt_P450_E_grp-I"/>
</dbReference>
<keyword evidence="9 10" id="KW-0408">Iron</keyword>
<dbReference type="Gene3D" id="1.10.630.10">
    <property type="entry name" value="Cytochrome P450"/>
    <property type="match status" value="2"/>
</dbReference>
<dbReference type="PRINTS" id="PR00463">
    <property type="entry name" value="EP450I"/>
</dbReference>
<evidence type="ECO:0000256" key="11">
    <source>
        <dbReference type="RuleBase" id="RU000461"/>
    </source>
</evidence>
<sequence length="615" mass="69892">MDKQKFLSEEFVVYVVFGTLFAGFEPVSSIMALAFSLLAEHPAALKELTAENEALLKNRENPNSSLTWDEYKLMTFTRQVVNETLKLGNVAPALLRRALKDIPVNGFTIPAGWTIMALTSALLLSPNTFMDPLEFNPWRWKDLDSLVVSKNFMPFGRGSRQCAGAEYSRLFLATVLHVLVTKYRKLRFHPKTNGNGRNLNLLHDIRARSVIETGQREMVAWGFQPIVFESASTIGGVRTKTIETTKLQTPREAYRFSDFPRPSSVTEDFLNQHQVLDYIQLYAHHFDLLKHIKFNTKVCGIEYEGSSEDEMQAWSLWGGSGEPFSSKGKWKVVVEDKQSLSTEVVITADPEFNNYIFQQEGRMVELCTKRTSTTMLRDMLKERRISPEMQRGDFLDQINIDMEKEKFLSEDFSVQLVFGGLFATFESISAVIALAFSLLAEHPSVVQELTAEHEAILKNRENPNSSLTWDEYKSMTFTLQVINEILRLGSVAPGLLRRALKDIPVKGFTIPEGWTIMVVTSALQLSPNTFEDPLEFNPWRWKDLDSYAVSKNFMPFGGGMRQCAGAEYSRVFLATFLHVLVTKYRWTTIKAACIARNPILGFGDGIHIKFEEKKT</sequence>
<keyword evidence="13" id="KW-0472">Membrane</keyword>
<dbReference type="InterPro" id="IPR020946">
    <property type="entry name" value="Flavin_mOase-like"/>
</dbReference>
<keyword evidence="8 11" id="KW-0560">Oxidoreductase</keyword>
<evidence type="ECO:0000256" key="10">
    <source>
        <dbReference type="PIRSR" id="PIRSR602401-1"/>
    </source>
</evidence>
<comment type="similarity">
    <text evidence="2 11">Belongs to the cytochrome P450 family.</text>
</comment>
<dbReference type="GO" id="GO:0005506">
    <property type="term" value="F:iron ion binding"/>
    <property type="evidence" value="ECO:0007669"/>
    <property type="project" value="InterPro"/>
</dbReference>
<evidence type="ECO:0000256" key="13">
    <source>
        <dbReference type="SAM" id="Phobius"/>
    </source>
</evidence>
<evidence type="ECO:0000313" key="14">
    <source>
        <dbReference type="EMBL" id="CAB4290989.1"/>
    </source>
</evidence>
<proteinExistence type="inferred from homology"/>
<evidence type="ECO:0000256" key="4">
    <source>
        <dbReference type="ARBA" id="ARBA00022692"/>
    </source>
</evidence>
<dbReference type="InterPro" id="IPR017972">
    <property type="entry name" value="Cyt_P450_CS"/>
</dbReference>
<dbReference type="GO" id="GO:0050661">
    <property type="term" value="F:NADP binding"/>
    <property type="evidence" value="ECO:0007669"/>
    <property type="project" value="InterPro"/>
</dbReference>
<dbReference type="PROSITE" id="PS00086">
    <property type="entry name" value="CYTOCHROME_P450"/>
    <property type="match status" value="2"/>
</dbReference>
<evidence type="ECO:0000256" key="9">
    <source>
        <dbReference type="ARBA" id="ARBA00023004"/>
    </source>
</evidence>
<accession>A0A6J5VP18</accession>
<name>A0A6J5VP18_PRUAR</name>
<keyword evidence="3 12" id="KW-0285">Flavoprotein</keyword>
<dbReference type="Proteomes" id="UP000507222">
    <property type="component" value="Unassembled WGS sequence"/>
</dbReference>
<gene>
    <name evidence="14" type="ORF">CURHAP_LOCUS51214</name>
</gene>
<dbReference type="InterPro" id="IPR036396">
    <property type="entry name" value="Cyt_P450_sf"/>
</dbReference>
<evidence type="ECO:0000256" key="8">
    <source>
        <dbReference type="ARBA" id="ARBA00023002"/>
    </source>
</evidence>
<keyword evidence="11" id="KW-0503">Monooxygenase</keyword>
<feature type="transmembrane region" description="Helical" evidence="13">
    <location>
        <begin position="12"/>
        <end position="38"/>
    </location>
</feature>
<evidence type="ECO:0000256" key="2">
    <source>
        <dbReference type="ARBA" id="ARBA00010617"/>
    </source>
</evidence>
<evidence type="ECO:0000256" key="1">
    <source>
        <dbReference type="ARBA" id="ARBA00004167"/>
    </source>
</evidence>
<dbReference type="Gene3D" id="3.50.50.60">
    <property type="entry name" value="FAD/NAD(P)-binding domain"/>
    <property type="match status" value="1"/>
</dbReference>
<comment type="subcellular location">
    <subcellularLocation>
        <location evidence="1">Membrane</location>
        <topology evidence="1">Single-pass membrane protein</topology>
    </subcellularLocation>
</comment>
<evidence type="ECO:0000313" key="15">
    <source>
        <dbReference type="Proteomes" id="UP000507222"/>
    </source>
</evidence>
<dbReference type="GO" id="GO:0004499">
    <property type="term" value="F:N,N-dimethylaniline monooxygenase activity"/>
    <property type="evidence" value="ECO:0007669"/>
    <property type="project" value="InterPro"/>
</dbReference>
<dbReference type="PANTHER" id="PTHR24286">
    <property type="entry name" value="CYTOCHROME P450 26"/>
    <property type="match status" value="1"/>
</dbReference>
<dbReference type="EC" id="1.-.-.-" evidence="12"/>
<keyword evidence="6 12" id="KW-0274">FAD</keyword>
<feature type="binding site" description="axial binding residue" evidence="10">
    <location>
        <position position="563"/>
    </location>
    <ligand>
        <name>heme</name>
        <dbReference type="ChEBI" id="CHEBI:30413"/>
    </ligand>
    <ligandPart>
        <name>Fe</name>
        <dbReference type="ChEBI" id="CHEBI:18248"/>
    </ligandPart>
</feature>
<dbReference type="GO" id="GO:0016132">
    <property type="term" value="P:brassinosteroid biosynthetic process"/>
    <property type="evidence" value="ECO:0007669"/>
    <property type="project" value="TreeGrafter"/>
</dbReference>
<comment type="cofactor">
    <cofactor evidence="12">
        <name>FAD</name>
        <dbReference type="ChEBI" id="CHEBI:57692"/>
    </cofactor>
</comment>
<dbReference type="GO" id="GO:0016125">
    <property type="term" value="P:sterol metabolic process"/>
    <property type="evidence" value="ECO:0007669"/>
    <property type="project" value="TreeGrafter"/>
</dbReference>
<evidence type="ECO:0000256" key="7">
    <source>
        <dbReference type="ARBA" id="ARBA00022989"/>
    </source>
</evidence>
<dbReference type="SUPFAM" id="SSF51905">
    <property type="entry name" value="FAD/NAD(P)-binding domain"/>
    <property type="match status" value="1"/>
</dbReference>
<evidence type="ECO:0000256" key="5">
    <source>
        <dbReference type="ARBA" id="ARBA00022723"/>
    </source>
</evidence>
<dbReference type="SUPFAM" id="SSF48264">
    <property type="entry name" value="Cytochrome P450"/>
    <property type="match status" value="2"/>
</dbReference>
<dbReference type="GO" id="GO:0010268">
    <property type="term" value="P:brassinosteroid homeostasis"/>
    <property type="evidence" value="ECO:0007669"/>
    <property type="project" value="TreeGrafter"/>
</dbReference>
<evidence type="ECO:0000256" key="12">
    <source>
        <dbReference type="RuleBase" id="RU361177"/>
    </source>
</evidence>
<dbReference type="PRINTS" id="PR00385">
    <property type="entry name" value="P450"/>
</dbReference>
<dbReference type="Pfam" id="PF00743">
    <property type="entry name" value="FMO-like"/>
    <property type="match status" value="1"/>
</dbReference>
<dbReference type="GO" id="GO:0020037">
    <property type="term" value="F:heme binding"/>
    <property type="evidence" value="ECO:0007669"/>
    <property type="project" value="InterPro"/>
</dbReference>
<comment type="similarity">
    <text evidence="12">Belongs to the FMO family.</text>
</comment>